<dbReference type="GO" id="GO:0005886">
    <property type="term" value="C:plasma membrane"/>
    <property type="evidence" value="ECO:0007669"/>
    <property type="project" value="TreeGrafter"/>
</dbReference>
<dbReference type="InterPro" id="IPR042177">
    <property type="entry name" value="Cell/Rod_1"/>
</dbReference>
<dbReference type="PANTHER" id="PTHR34138">
    <property type="entry name" value="CELL SHAPE-DETERMINING PROTEIN MREC"/>
    <property type="match status" value="1"/>
</dbReference>
<dbReference type="EMBL" id="CAADIH010000038">
    <property type="protein sequence ID" value="VFR51505.1"/>
    <property type="molecule type" value="Genomic_DNA"/>
</dbReference>
<dbReference type="AlphaFoldDB" id="A0A484RNP9"/>
<dbReference type="NCBIfam" id="TIGR00219">
    <property type="entry name" value="mreC"/>
    <property type="match status" value="1"/>
</dbReference>
<proteinExistence type="inferred from homology"/>
<dbReference type="Gene3D" id="2.40.10.350">
    <property type="entry name" value="Rod shape-determining protein MreC, domain 2"/>
    <property type="match status" value="1"/>
</dbReference>
<sequence>MRQTALPRMFRRGPPAEVKLLVLALLSLAMLVADAQWRVFEPVRQTVSIALYPFQRAVLLPRDLVRQVNDWTNAATLVRTENEALQRQRIELAQVSTHAAQLAAENAQLRRLLGVSDTTQQSAVVVEVLYEPASAFNQRLVFNKGSSSGIAPGMPVIDEGGVVGQIVRVTPMTAEAALLTDDQVSIPVQLLRNGLRLIAFGGAAQGKVEVRYLTADADIREGDTLVTSGVGGLFPAGLPVARVDLVERDSASGFARAVAEPLAHPERYRHFLVLQVNSAIPEPSAAPAVQADPAPTTNDADGASPKAD</sequence>
<name>A0A484RNP9_9ZZZZ</name>
<dbReference type="Pfam" id="PF04085">
    <property type="entry name" value="MreC"/>
    <property type="match status" value="1"/>
</dbReference>
<gene>
    <name evidence="7" type="ORF">BER2_4110</name>
</gene>
<evidence type="ECO:0000313" key="7">
    <source>
        <dbReference type="EMBL" id="VFR51505.1"/>
    </source>
</evidence>
<accession>A0A484RNP9</accession>
<dbReference type="InterPro" id="IPR007221">
    <property type="entry name" value="MreC"/>
</dbReference>
<organism evidence="7">
    <name type="scientific">plant metagenome</name>
    <dbReference type="NCBI Taxonomy" id="1297885"/>
    <lineage>
        <taxon>unclassified sequences</taxon>
        <taxon>metagenomes</taxon>
        <taxon>organismal metagenomes</taxon>
    </lineage>
</organism>
<dbReference type="InterPro" id="IPR055342">
    <property type="entry name" value="MreC_beta-barrel_core"/>
</dbReference>
<evidence type="ECO:0000256" key="5">
    <source>
        <dbReference type="SAM" id="MobiDB-lite"/>
    </source>
</evidence>
<dbReference type="GO" id="GO:0008360">
    <property type="term" value="P:regulation of cell shape"/>
    <property type="evidence" value="ECO:0007669"/>
    <property type="project" value="UniProtKB-KW"/>
</dbReference>
<comment type="similarity">
    <text evidence="1">Belongs to the MreC family.</text>
</comment>
<dbReference type="Gene3D" id="2.40.10.340">
    <property type="entry name" value="Rod shape-determining protein MreC, domain 1"/>
    <property type="match status" value="1"/>
</dbReference>
<evidence type="ECO:0000256" key="3">
    <source>
        <dbReference type="ARBA" id="ARBA00022960"/>
    </source>
</evidence>
<feature type="domain" description="Rod shape-determining protein MreC beta-barrel core" evidence="6">
    <location>
        <begin position="128"/>
        <end position="275"/>
    </location>
</feature>
<keyword evidence="3" id="KW-0133">Cell shape</keyword>
<protein>
    <recommendedName>
        <fullName evidence="2">Cell shape-determining protein MreC</fullName>
    </recommendedName>
    <alternativeName>
        <fullName evidence="4">Cell shape protein MreC</fullName>
    </alternativeName>
</protein>
<dbReference type="PIRSF" id="PIRSF038471">
    <property type="entry name" value="MreC"/>
    <property type="match status" value="1"/>
</dbReference>
<feature type="region of interest" description="Disordered" evidence="5">
    <location>
        <begin position="283"/>
        <end position="308"/>
    </location>
</feature>
<evidence type="ECO:0000256" key="2">
    <source>
        <dbReference type="ARBA" id="ARBA00013855"/>
    </source>
</evidence>
<evidence type="ECO:0000256" key="1">
    <source>
        <dbReference type="ARBA" id="ARBA00009369"/>
    </source>
</evidence>
<reference evidence="7" key="1">
    <citation type="submission" date="2019-03" db="EMBL/GenBank/DDBJ databases">
        <authorList>
            <person name="Danneels B."/>
        </authorList>
    </citation>
    <scope>NUCLEOTIDE SEQUENCE</scope>
</reference>
<evidence type="ECO:0000259" key="6">
    <source>
        <dbReference type="Pfam" id="PF04085"/>
    </source>
</evidence>
<evidence type="ECO:0000256" key="4">
    <source>
        <dbReference type="ARBA" id="ARBA00032089"/>
    </source>
</evidence>
<dbReference type="PANTHER" id="PTHR34138:SF1">
    <property type="entry name" value="CELL SHAPE-DETERMINING PROTEIN MREC"/>
    <property type="match status" value="1"/>
</dbReference>
<dbReference type="InterPro" id="IPR042175">
    <property type="entry name" value="Cell/Rod_MreC_2"/>
</dbReference>